<proteinExistence type="predicted"/>
<evidence type="ECO:0000313" key="2">
    <source>
        <dbReference type="Proteomes" id="UP000054995"/>
    </source>
</evidence>
<protein>
    <submittedName>
        <fullName evidence="1">Uncharacterized protein</fullName>
    </submittedName>
</protein>
<evidence type="ECO:0000313" key="1">
    <source>
        <dbReference type="EMBL" id="KRY81208.1"/>
    </source>
</evidence>
<dbReference type="AlphaFoldDB" id="A0A0V1F5I4"/>
<reference evidence="1 2" key="1">
    <citation type="submission" date="2015-01" db="EMBL/GenBank/DDBJ databases">
        <title>Evolution of Trichinella species and genotypes.</title>
        <authorList>
            <person name="Korhonen P.K."/>
            <person name="Edoardo P."/>
            <person name="Giuseppe L.R."/>
            <person name="Gasser R.B."/>
        </authorList>
    </citation>
    <scope>NUCLEOTIDE SEQUENCE [LARGE SCALE GENOMIC DNA]</scope>
    <source>
        <strain evidence="1">ISS470</strain>
    </source>
</reference>
<dbReference type="EMBL" id="JYDT01000251">
    <property type="protein sequence ID" value="KRY81208.1"/>
    <property type="molecule type" value="Genomic_DNA"/>
</dbReference>
<dbReference type="Proteomes" id="UP000054995">
    <property type="component" value="Unassembled WGS sequence"/>
</dbReference>
<organism evidence="1 2">
    <name type="scientific">Trichinella pseudospiralis</name>
    <name type="common">Parasitic roundworm</name>
    <dbReference type="NCBI Taxonomy" id="6337"/>
    <lineage>
        <taxon>Eukaryota</taxon>
        <taxon>Metazoa</taxon>
        <taxon>Ecdysozoa</taxon>
        <taxon>Nematoda</taxon>
        <taxon>Enoplea</taxon>
        <taxon>Dorylaimia</taxon>
        <taxon>Trichinellida</taxon>
        <taxon>Trichinellidae</taxon>
        <taxon>Trichinella</taxon>
    </lineage>
</organism>
<sequence>MEAVWILPSTEETNSEPVLLWFEQFVMVGNDNPSLLRCPEKKREYADVAQLTRNISSSSCNKLQIDACWFYSFMPHLLGHETYQAAC</sequence>
<gene>
    <name evidence="1" type="ORF">T4D_6435</name>
</gene>
<keyword evidence="2" id="KW-1185">Reference proteome</keyword>
<comment type="caution">
    <text evidence="1">The sequence shown here is derived from an EMBL/GenBank/DDBJ whole genome shotgun (WGS) entry which is preliminary data.</text>
</comment>
<accession>A0A0V1F5I4</accession>
<name>A0A0V1F5I4_TRIPS</name>